<dbReference type="Proteomes" id="UP001163321">
    <property type="component" value="Chromosome 4"/>
</dbReference>
<accession>A0ACC0W5T0</accession>
<proteinExistence type="predicted"/>
<organism evidence="1 2">
    <name type="scientific">Peronosclerospora sorghi</name>
    <dbReference type="NCBI Taxonomy" id="230839"/>
    <lineage>
        <taxon>Eukaryota</taxon>
        <taxon>Sar</taxon>
        <taxon>Stramenopiles</taxon>
        <taxon>Oomycota</taxon>
        <taxon>Peronosporomycetes</taxon>
        <taxon>Peronosporales</taxon>
        <taxon>Peronosporaceae</taxon>
        <taxon>Peronosclerospora</taxon>
    </lineage>
</organism>
<gene>
    <name evidence="1" type="ORF">PsorP6_006218</name>
</gene>
<comment type="caution">
    <text evidence="1">The sequence shown here is derived from an EMBL/GenBank/DDBJ whole genome shotgun (WGS) entry which is preliminary data.</text>
</comment>
<evidence type="ECO:0000313" key="2">
    <source>
        <dbReference type="Proteomes" id="UP001163321"/>
    </source>
</evidence>
<reference evidence="1 2" key="1">
    <citation type="journal article" date="2022" name="bioRxiv">
        <title>The genome of the oomycete Peronosclerospora sorghi, a cosmopolitan pathogen of maize and sorghum, is inflated with dispersed pseudogenes.</title>
        <authorList>
            <person name="Fletcher K."/>
            <person name="Martin F."/>
            <person name="Isakeit T."/>
            <person name="Cavanaugh K."/>
            <person name="Magill C."/>
            <person name="Michelmore R."/>
        </authorList>
    </citation>
    <scope>NUCLEOTIDE SEQUENCE [LARGE SCALE GENOMIC DNA]</scope>
    <source>
        <strain evidence="1">P6</strain>
    </source>
</reference>
<protein>
    <submittedName>
        <fullName evidence="1">Uncharacterized protein</fullName>
    </submittedName>
</protein>
<evidence type="ECO:0000313" key="1">
    <source>
        <dbReference type="EMBL" id="KAI9913308.1"/>
    </source>
</evidence>
<name>A0ACC0W5T0_9STRA</name>
<keyword evidence="2" id="KW-1185">Reference proteome</keyword>
<sequence>MKTLGSEVEKVEAQHRLEKETRAKSQQEADQTTKQLECKLPLTHECLLEASTNVMNWRKNIKSGKQTLEKRDRALEQAHKALETLQLKILEQRVRDIRTTKAIEKQFFEHKI</sequence>
<dbReference type="EMBL" id="CM047583">
    <property type="protein sequence ID" value="KAI9913308.1"/>
    <property type="molecule type" value="Genomic_DNA"/>
</dbReference>